<evidence type="ECO:0000313" key="3">
    <source>
        <dbReference type="Proteomes" id="UP000636960"/>
    </source>
</evidence>
<evidence type="ECO:0000256" key="1">
    <source>
        <dbReference type="SAM" id="MobiDB-lite"/>
    </source>
</evidence>
<comment type="caution">
    <text evidence="2">The sequence shown here is derived from an EMBL/GenBank/DDBJ whole genome shotgun (WGS) entry which is preliminary data.</text>
</comment>
<feature type="region of interest" description="Disordered" evidence="1">
    <location>
        <begin position="1"/>
        <end position="26"/>
    </location>
</feature>
<sequence length="88" mass="9436">MALDEMAATPQTVSPEKSRVRNAASTVKSSLAAVPARSKQAGRAVKTHPKTTSAALAVVGSAVAALVTRRQLKARAAKRTWWQRLTRR</sequence>
<organism evidence="2 3">
    <name type="scientific">Paractinoplanes rishiriensis</name>
    <dbReference type="NCBI Taxonomy" id="1050105"/>
    <lineage>
        <taxon>Bacteria</taxon>
        <taxon>Bacillati</taxon>
        <taxon>Actinomycetota</taxon>
        <taxon>Actinomycetes</taxon>
        <taxon>Micromonosporales</taxon>
        <taxon>Micromonosporaceae</taxon>
        <taxon>Paractinoplanes</taxon>
    </lineage>
</organism>
<accession>A0A919K395</accession>
<dbReference type="EMBL" id="BOMV01000063">
    <property type="protein sequence ID" value="GIE98462.1"/>
    <property type="molecule type" value="Genomic_DNA"/>
</dbReference>
<name>A0A919K395_9ACTN</name>
<proteinExistence type="predicted"/>
<protein>
    <submittedName>
        <fullName evidence="2">Uncharacterized protein</fullName>
    </submittedName>
</protein>
<dbReference type="RefSeq" id="WP_203785495.1">
    <property type="nucleotide sequence ID" value="NZ_BOMV01000063.1"/>
</dbReference>
<dbReference type="Proteomes" id="UP000636960">
    <property type="component" value="Unassembled WGS sequence"/>
</dbReference>
<reference evidence="2" key="1">
    <citation type="submission" date="2021-01" db="EMBL/GenBank/DDBJ databases">
        <title>Whole genome shotgun sequence of Actinoplanes rishiriensis NBRC 108556.</title>
        <authorList>
            <person name="Komaki H."/>
            <person name="Tamura T."/>
        </authorList>
    </citation>
    <scope>NUCLEOTIDE SEQUENCE</scope>
    <source>
        <strain evidence="2">NBRC 108556</strain>
    </source>
</reference>
<dbReference type="AlphaFoldDB" id="A0A919K395"/>
<gene>
    <name evidence="2" type="ORF">Ari01nite_59270</name>
</gene>
<evidence type="ECO:0000313" key="2">
    <source>
        <dbReference type="EMBL" id="GIE98462.1"/>
    </source>
</evidence>
<keyword evidence="3" id="KW-1185">Reference proteome</keyword>